<evidence type="ECO:0000313" key="4">
    <source>
        <dbReference type="Proteomes" id="UP000249165"/>
    </source>
</evidence>
<comment type="caution">
    <text evidence="3">The sequence shown here is derived from an EMBL/GenBank/DDBJ whole genome shotgun (WGS) entry which is preliminary data.</text>
</comment>
<proteinExistence type="predicted"/>
<accession>A0A327XR97</accession>
<keyword evidence="4" id="KW-1185">Reference proteome</keyword>
<dbReference type="PANTHER" id="PTHR30386:SF19">
    <property type="entry name" value="MULTIDRUG EXPORT PROTEIN EMRA-RELATED"/>
    <property type="match status" value="1"/>
</dbReference>
<dbReference type="AlphaFoldDB" id="A0A327XR97"/>
<organism evidence="3 4">
    <name type="scientific">Salipiger aestuarii</name>
    <dbReference type="NCBI Taxonomy" id="568098"/>
    <lineage>
        <taxon>Bacteria</taxon>
        <taxon>Pseudomonadati</taxon>
        <taxon>Pseudomonadota</taxon>
        <taxon>Alphaproteobacteria</taxon>
        <taxon>Rhodobacterales</taxon>
        <taxon>Roseobacteraceae</taxon>
        <taxon>Salipiger</taxon>
    </lineage>
</organism>
<keyword evidence="2" id="KW-0175">Coiled coil</keyword>
<evidence type="ECO:0000313" key="3">
    <source>
        <dbReference type="EMBL" id="RAK11253.1"/>
    </source>
</evidence>
<reference evidence="3 4" key="1">
    <citation type="submission" date="2018-06" db="EMBL/GenBank/DDBJ databases">
        <title>Genomic Encyclopedia of Archaeal and Bacterial Type Strains, Phase II (KMG-II): from individual species to whole genera.</title>
        <authorList>
            <person name="Goeker M."/>
        </authorList>
    </citation>
    <scope>NUCLEOTIDE SEQUENCE [LARGE SCALE GENOMIC DNA]</scope>
    <source>
        <strain evidence="3 4">DSM 22011</strain>
    </source>
</reference>
<dbReference type="RefSeq" id="WP_111551118.1">
    <property type="nucleotide sequence ID" value="NZ_LIGK01000084.1"/>
</dbReference>
<feature type="coiled-coil region" evidence="2">
    <location>
        <begin position="174"/>
        <end position="231"/>
    </location>
</feature>
<protein>
    <submittedName>
        <fullName evidence="3">Multidrug resistance efflux pump</fullName>
    </submittedName>
</protein>
<dbReference type="OrthoDB" id="7477732at2"/>
<dbReference type="GO" id="GO:0030313">
    <property type="term" value="C:cell envelope"/>
    <property type="evidence" value="ECO:0007669"/>
    <property type="project" value="UniProtKB-SubCell"/>
</dbReference>
<dbReference type="PANTHER" id="PTHR30386">
    <property type="entry name" value="MEMBRANE FUSION SUBUNIT OF EMRAB-TOLC MULTIDRUG EFFLUX PUMP"/>
    <property type="match status" value="1"/>
</dbReference>
<evidence type="ECO:0000256" key="1">
    <source>
        <dbReference type="ARBA" id="ARBA00004196"/>
    </source>
</evidence>
<sequence length="390" mass="42535">MKPLRLILSIALIALALWVIIAEQMTGASANAVVNAPVVTIRADTAGDLSLLDRPFGARVQQGETIASVDDPLVDTVRLNDLGMEQGFAEAEVARLEADLKSTRDMRDSLNARAATFRDARLEELRARLSHARLRLAILEGGELPEETDQKVIDLVGDLYDRLPQEPRLAPLILDHARERVEVLEIALKAAESGVFLGDGYNDSPNAEQRATELETVISGLENSLVEARSRYDAIATRGQRESLRVNALRGGVITSPVNGIYWEILQADGVNIQRGDPILRLVNCDATLVTLSVTERVFNSLRIGEPATFRLTGREKVFNGTVARLAGAGAATIYNNLAVAPSQKHLERYDVALLVPGLTADVERGCSVGRTGRAFFDGRPLNWFRALLD</sequence>
<evidence type="ECO:0000256" key="2">
    <source>
        <dbReference type="SAM" id="Coils"/>
    </source>
</evidence>
<gene>
    <name evidence="3" type="ORF">ATI53_105111</name>
</gene>
<dbReference type="EMBL" id="QLMG01000051">
    <property type="protein sequence ID" value="RAK11253.1"/>
    <property type="molecule type" value="Genomic_DNA"/>
</dbReference>
<dbReference type="InterPro" id="IPR050739">
    <property type="entry name" value="MFP"/>
</dbReference>
<comment type="subcellular location">
    <subcellularLocation>
        <location evidence="1">Cell envelope</location>
    </subcellularLocation>
</comment>
<dbReference type="Proteomes" id="UP000249165">
    <property type="component" value="Unassembled WGS sequence"/>
</dbReference>
<name>A0A327XR97_9RHOB</name>